<dbReference type="Pfam" id="PF02140">
    <property type="entry name" value="SUEL_Lectin"/>
    <property type="match status" value="1"/>
</dbReference>
<keyword evidence="2" id="KW-0677">Repeat</keyword>
<evidence type="ECO:0000256" key="1">
    <source>
        <dbReference type="ARBA" id="ARBA00022734"/>
    </source>
</evidence>
<reference evidence="4" key="2">
    <citation type="submission" date="2025-09" db="UniProtKB">
        <authorList>
            <consortium name="Ensembl"/>
        </authorList>
    </citation>
    <scope>IDENTIFICATION</scope>
</reference>
<dbReference type="CDD" id="cd22828">
    <property type="entry name" value="Gal_Rha_Lectin_EVA1_EVA1C_rpt1"/>
    <property type="match status" value="1"/>
</dbReference>
<dbReference type="GO" id="GO:0030246">
    <property type="term" value="F:carbohydrate binding"/>
    <property type="evidence" value="ECO:0007669"/>
    <property type="project" value="UniProtKB-KW"/>
</dbReference>
<dbReference type="PANTHER" id="PTHR46780">
    <property type="entry name" value="PROTEIN EVA-1"/>
    <property type="match status" value="1"/>
</dbReference>
<dbReference type="Proteomes" id="UP000694568">
    <property type="component" value="Unplaced"/>
</dbReference>
<evidence type="ECO:0000259" key="3">
    <source>
        <dbReference type="PROSITE" id="PS50228"/>
    </source>
</evidence>
<keyword evidence="5" id="KW-1185">Reference proteome</keyword>
<proteinExistence type="predicted"/>
<dbReference type="InterPro" id="IPR000922">
    <property type="entry name" value="Lectin_gal-bd_dom"/>
</dbReference>
<evidence type="ECO:0000256" key="2">
    <source>
        <dbReference type="ARBA" id="ARBA00022737"/>
    </source>
</evidence>
<sequence>SKVAFVPDKSILSNSSACLYLTSAEFSIFCVAADHEGPNKTHACEGDTLIIECPSRTSVAVLSAFYGRRVPNQHLCPSANTNTSLLLRYINYSKVLSECQDRRSCHIPVFSPVFGQDPCPLTSKYLLVAYKWSSFEQL</sequence>
<keyword evidence="1" id="KW-0430">Lectin</keyword>
<dbReference type="GeneTree" id="ENSGT00940000163305"/>
<organism evidence="4 5">
    <name type="scientific">Sander lucioperca</name>
    <name type="common">Pike-perch</name>
    <name type="synonym">Perca lucioperca</name>
    <dbReference type="NCBI Taxonomy" id="283035"/>
    <lineage>
        <taxon>Eukaryota</taxon>
        <taxon>Metazoa</taxon>
        <taxon>Chordata</taxon>
        <taxon>Craniata</taxon>
        <taxon>Vertebrata</taxon>
        <taxon>Euteleostomi</taxon>
        <taxon>Actinopterygii</taxon>
        <taxon>Neopterygii</taxon>
        <taxon>Teleostei</taxon>
        <taxon>Neoteleostei</taxon>
        <taxon>Acanthomorphata</taxon>
        <taxon>Eupercaria</taxon>
        <taxon>Perciformes</taxon>
        <taxon>Percoidei</taxon>
        <taxon>Percidae</taxon>
        <taxon>Luciopercinae</taxon>
        <taxon>Sander</taxon>
    </lineage>
</organism>
<dbReference type="Ensembl" id="ENSSLUT00000052072.1">
    <property type="protein sequence ID" value="ENSSLUP00000050575.1"/>
    <property type="gene ID" value="ENSSLUG00000021996.1"/>
</dbReference>
<dbReference type="Gene3D" id="2.60.120.740">
    <property type="match status" value="1"/>
</dbReference>
<evidence type="ECO:0000313" key="4">
    <source>
        <dbReference type="Ensembl" id="ENSSLUP00000050575.1"/>
    </source>
</evidence>
<reference evidence="4" key="1">
    <citation type="submission" date="2025-08" db="UniProtKB">
        <authorList>
            <consortium name="Ensembl"/>
        </authorList>
    </citation>
    <scope>IDENTIFICATION</scope>
</reference>
<dbReference type="AlphaFoldDB" id="A0A8D0A650"/>
<feature type="domain" description="SUEL-type lectin" evidence="3">
    <location>
        <begin position="43"/>
        <end position="130"/>
    </location>
</feature>
<evidence type="ECO:0000313" key="5">
    <source>
        <dbReference type="Proteomes" id="UP000694568"/>
    </source>
</evidence>
<dbReference type="PROSITE" id="PS50228">
    <property type="entry name" value="SUEL_LECTIN"/>
    <property type="match status" value="1"/>
</dbReference>
<accession>A0A8D0A650</accession>
<dbReference type="InterPro" id="IPR043159">
    <property type="entry name" value="Lectin_gal-bd_sf"/>
</dbReference>
<protein>
    <submittedName>
        <fullName evidence="4">Si:ch73-335m24.2</fullName>
    </submittedName>
</protein>
<name>A0A8D0A650_SANLU</name>